<feature type="region of interest" description="Disordered" evidence="2">
    <location>
        <begin position="184"/>
        <end position="206"/>
    </location>
</feature>
<sequence length="206" mass="22131">MNKSNEPADLEAIIADETAAIEACRARRGEALAAGRIDEADDWSREIAQRRARIEGLEDALRSARKAQADAATAEEAKQAQKDRSRLQNLARKVRKLAAAEDEALSAVVAARRALLEAIAELWLAADGPTQSRELGDLPTTKNNLPLIALERLAHGDVMASRSPMLDRSAPAPSVREHLDKVLDLIAPGPGRPPKSGGEDAQREAA</sequence>
<comment type="caution">
    <text evidence="3">The sequence shown here is derived from an EMBL/GenBank/DDBJ whole genome shotgun (WGS) entry which is preliminary data.</text>
</comment>
<keyword evidence="4" id="KW-1185">Reference proteome</keyword>
<dbReference type="AlphaFoldDB" id="A0A7W6BR47"/>
<evidence type="ECO:0000313" key="4">
    <source>
        <dbReference type="Proteomes" id="UP000571950"/>
    </source>
</evidence>
<dbReference type="GO" id="GO:0016746">
    <property type="term" value="F:acyltransferase activity"/>
    <property type="evidence" value="ECO:0007669"/>
    <property type="project" value="UniProtKB-KW"/>
</dbReference>
<accession>A0A7W6BR47</accession>
<feature type="coiled-coil region" evidence="1">
    <location>
        <begin position="40"/>
        <end position="97"/>
    </location>
</feature>
<dbReference type="RefSeq" id="WP_188072747.1">
    <property type="nucleotide sequence ID" value="NZ_BSPS01000013.1"/>
</dbReference>
<evidence type="ECO:0000256" key="1">
    <source>
        <dbReference type="SAM" id="Coils"/>
    </source>
</evidence>
<keyword evidence="1" id="KW-0175">Coiled coil</keyword>
<evidence type="ECO:0000256" key="2">
    <source>
        <dbReference type="SAM" id="MobiDB-lite"/>
    </source>
</evidence>
<organism evidence="3 4">
    <name type="scientific">Sphingobium jiangsuense</name>
    <dbReference type="NCBI Taxonomy" id="870476"/>
    <lineage>
        <taxon>Bacteria</taxon>
        <taxon>Pseudomonadati</taxon>
        <taxon>Pseudomonadota</taxon>
        <taxon>Alphaproteobacteria</taxon>
        <taxon>Sphingomonadales</taxon>
        <taxon>Sphingomonadaceae</taxon>
        <taxon>Sphingobium</taxon>
    </lineage>
</organism>
<reference evidence="3 4" key="1">
    <citation type="submission" date="2020-08" db="EMBL/GenBank/DDBJ databases">
        <title>Genomic Encyclopedia of Type Strains, Phase IV (KMG-IV): sequencing the most valuable type-strain genomes for metagenomic binning, comparative biology and taxonomic classification.</title>
        <authorList>
            <person name="Goeker M."/>
        </authorList>
    </citation>
    <scope>NUCLEOTIDE SEQUENCE [LARGE SCALE GENOMIC DNA]</scope>
    <source>
        <strain evidence="3 4">DSM 26189</strain>
    </source>
</reference>
<evidence type="ECO:0000313" key="3">
    <source>
        <dbReference type="EMBL" id="MBB3927248.1"/>
    </source>
</evidence>
<gene>
    <name evidence="3" type="ORF">GGR43_002971</name>
</gene>
<feature type="compositionally biased region" description="Basic and acidic residues" evidence="2">
    <location>
        <begin position="197"/>
        <end position="206"/>
    </location>
</feature>
<protein>
    <submittedName>
        <fullName evidence="3">Pyruvate/2-oxoglutarate dehydrogenase complex dihydrolipoamide acyltransferase (E2) component</fullName>
    </submittedName>
</protein>
<proteinExistence type="predicted"/>
<dbReference type="Proteomes" id="UP000571950">
    <property type="component" value="Unassembled WGS sequence"/>
</dbReference>
<keyword evidence="3" id="KW-0670">Pyruvate</keyword>
<keyword evidence="3" id="KW-0808">Transferase</keyword>
<keyword evidence="3" id="KW-0012">Acyltransferase</keyword>
<dbReference type="EMBL" id="JACIDT010000010">
    <property type="protein sequence ID" value="MBB3927248.1"/>
    <property type="molecule type" value="Genomic_DNA"/>
</dbReference>
<name>A0A7W6BR47_9SPHN</name>